<accession>A0A101M521</accession>
<sequence>MLDQSAIDSDPVSFEPHLPTVNDCHGRVNSGQSLSGVGLDTPDTRPTLSATAASEVCVVVRDHTNVSQVRNRFLIQELMKELLSLSACAKEARRVTSARKGMVRQ</sequence>
<name>A0A101M521_PICGL</name>
<dbReference type="EMBL" id="LKAM01000001">
    <property type="protein sequence ID" value="KUM51244.1"/>
    <property type="molecule type" value="Genomic_DNA"/>
</dbReference>
<organism evidence="1">
    <name type="scientific">Picea glauca</name>
    <name type="common">White spruce</name>
    <name type="synonym">Pinus glauca</name>
    <dbReference type="NCBI Taxonomy" id="3330"/>
    <lineage>
        <taxon>Eukaryota</taxon>
        <taxon>Viridiplantae</taxon>
        <taxon>Streptophyta</taxon>
        <taxon>Embryophyta</taxon>
        <taxon>Tracheophyta</taxon>
        <taxon>Spermatophyta</taxon>
        <taxon>Pinopsida</taxon>
        <taxon>Pinidae</taxon>
        <taxon>Conifers I</taxon>
        <taxon>Pinales</taxon>
        <taxon>Pinaceae</taxon>
        <taxon>Picea</taxon>
    </lineage>
</organism>
<gene>
    <name evidence="1" type="ORF">ABT39_MTgene1091</name>
</gene>
<proteinExistence type="predicted"/>
<keyword evidence="1" id="KW-0496">Mitochondrion</keyword>
<comment type="caution">
    <text evidence="1">The sequence shown here is derived from an EMBL/GenBank/DDBJ whole genome shotgun (WGS) entry which is preliminary data.</text>
</comment>
<dbReference type="AlphaFoldDB" id="A0A101M521"/>
<geneLocation type="mitochondrion" evidence="1"/>
<protein>
    <submittedName>
        <fullName evidence="1">Uncharacterized protein</fullName>
    </submittedName>
</protein>
<reference evidence="1" key="1">
    <citation type="journal article" date="2015" name="Genome Biol. Evol.">
        <title>Organellar Genomes of White Spruce (Picea glauca): Assembly and Annotation.</title>
        <authorList>
            <person name="Jackman S.D."/>
            <person name="Warren R.L."/>
            <person name="Gibb E.A."/>
            <person name="Vandervalk B.P."/>
            <person name="Mohamadi H."/>
            <person name="Chu J."/>
            <person name="Raymond A."/>
            <person name="Pleasance S."/>
            <person name="Coope R."/>
            <person name="Wildung M.R."/>
            <person name="Ritland C.E."/>
            <person name="Bousquet J."/>
            <person name="Jones S.J."/>
            <person name="Bohlmann J."/>
            <person name="Birol I."/>
        </authorList>
    </citation>
    <scope>NUCLEOTIDE SEQUENCE [LARGE SCALE GENOMIC DNA]</scope>
    <source>
        <tissue evidence="1">Flushing bud</tissue>
    </source>
</reference>
<evidence type="ECO:0000313" key="1">
    <source>
        <dbReference type="EMBL" id="KUM51244.1"/>
    </source>
</evidence>